<dbReference type="EMBL" id="CP001339">
    <property type="protein sequence ID" value="ACL71333.1"/>
    <property type="molecule type" value="Genomic_DNA"/>
</dbReference>
<evidence type="ECO:0000313" key="9">
    <source>
        <dbReference type="Proteomes" id="UP000002383"/>
    </source>
</evidence>
<evidence type="ECO:0000256" key="6">
    <source>
        <dbReference type="ARBA" id="ARBA00022989"/>
    </source>
</evidence>
<keyword evidence="5" id="KW-0812">Transmembrane</keyword>
<evidence type="ECO:0000256" key="1">
    <source>
        <dbReference type="ARBA" id="ARBA00004377"/>
    </source>
</evidence>
<evidence type="ECO:0000256" key="4">
    <source>
        <dbReference type="ARBA" id="ARBA00022519"/>
    </source>
</evidence>
<dbReference type="HOGENOM" id="CLU_093850_1_2_6"/>
<evidence type="ECO:0000313" key="8">
    <source>
        <dbReference type="EMBL" id="ACL71333.1"/>
    </source>
</evidence>
<evidence type="ECO:0000256" key="7">
    <source>
        <dbReference type="ARBA" id="ARBA00023136"/>
    </source>
</evidence>
<evidence type="ECO:0000256" key="5">
    <source>
        <dbReference type="ARBA" id="ARBA00022692"/>
    </source>
</evidence>
<dbReference type="SUPFAM" id="SSF54523">
    <property type="entry name" value="Pili subunits"/>
    <property type="match status" value="1"/>
</dbReference>
<sequence precursor="true">MAVFAVVAMMAYGGLSAVLDSRQHTDRASRSLNELQMAFTLLGRDFEQVVARPVRDQYGDPMAPLRFSPFSDQPRLELVRAGGAFGAQRVAWEIREDRLYRLTWTVLDGADPAEPQGVMPLLGEPSAEGDEPVQGVRAWTLRFHYLDETGQFAVAETWPLEINPLAPEALPRAVELTLERQDGQQLTRWFALP</sequence>
<proteinExistence type="predicted"/>
<protein>
    <submittedName>
        <fullName evidence="8">General secretion pathway protein J</fullName>
    </submittedName>
</protein>
<dbReference type="PANTHER" id="PTHR39583">
    <property type="entry name" value="TYPE II SECRETION SYSTEM PROTEIN J-RELATED"/>
    <property type="match status" value="1"/>
</dbReference>
<keyword evidence="6" id="KW-1133">Transmembrane helix</keyword>
<dbReference type="Pfam" id="PF11612">
    <property type="entry name" value="T2SSJ"/>
    <property type="match status" value="1"/>
</dbReference>
<keyword evidence="3" id="KW-0488">Methylation</keyword>
<dbReference type="STRING" id="396588.Tgr7_0234"/>
<dbReference type="AlphaFoldDB" id="B8GU50"/>
<dbReference type="GO" id="GO:0015628">
    <property type="term" value="P:protein secretion by the type II secretion system"/>
    <property type="evidence" value="ECO:0007669"/>
    <property type="project" value="InterPro"/>
</dbReference>
<comment type="subcellular location">
    <subcellularLocation>
        <location evidence="1">Cell inner membrane</location>
        <topology evidence="1">Single-pass membrane protein</topology>
    </subcellularLocation>
</comment>
<accession>B8GU50</accession>
<evidence type="ECO:0000256" key="2">
    <source>
        <dbReference type="ARBA" id="ARBA00022475"/>
    </source>
</evidence>
<keyword evidence="9" id="KW-1185">Reference proteome</keyword>
<dbReference type="KEGG" id="tgr:Tgr7_0234"/>
<name>B8GU50_THISH</name>
<dbReference type="GO" id="GO:0015627">
    <property type="term" value="C:type II protein secretion system complex"/>
    <property type="evidence" value="ECO:0007669"/>
    <property type="project" value="InterPro"/>
</dbReference>
<dbReference type="InterPro" id="IPR045584">
    <property type="entry name" value="Pilin-like"/>
</dbReference>
<gene>
    <name evidence="8" type="ordered locus">Tgr7_0234</name>
</gene>
<dbReference type="eggNOG" id="COG4795">
    <property type="taxonomic scope" value="Bacteria"/>
</dbReference>
<dbReference type="InterPro" id="IPR010055">
    <property type="entry name" value="T2SS_protein-GspJ"/>
</dbReference>
<dbReference type="NCBIfam" id="TIGR01711">
    <property type="entry name" value="gspJ"/>
    <property type="match status" value="1"/>
</dbReference>
<keyword evidence="2" id="KW-1003">Cell membrane</keyword>
<dbReference type="InterPro" id="IPR051621">
    <property type="entry name" value="T2SS_protein_J"/>
</dbReference>
<dbReference type="Gene3D" id="3.10.610.10">
    <property type="entry name" value="GSPII I/J protein-like"/>
    <property type="match status" value="1"/>
</dbReference>
<organism evidence="8 9">
    <name type="scientific">Thioalkalivibrio sulfidiphilus (strain HL-EbGR7)</name>
    <dbReference type="NCBI Taxonomy" id="396588"/>
    <lineage>
        <taxon>Bacteria</taxon>
        <taxon>Pseudomonadati</taxon>
        <taxon>Pseudomonadota</taxon>
        <taxon>Gammaproteobacteria</taxon>
        <taxon>Chromatiales</taxon>
        <taxon>Ectothiorhodospiraceae</taxon>
        <taxon>Thioalkalivibrio</taxon>
    </lineage>
</organism>
<dbReference type="GO" id="GO:0005886">
    <property type="term" value="C:plasma membrane"/>
    <property type="evidence" value="ECO:0007669"/>
    <property type="project" value="UniProtKB-SubCell"/>
</dbReference>
<reference evidence="8 9" key="1">
    <citation type="journal article" date="2011" name="Stand. Genomic Sci.">
        <title>Complete genome sequence of 'Thioalkalivibrio sulfidophilus' HL-EbGr7.</title>
        <authorList>
            <person name="Muyzer G."/>
            <person name="Sorokin D.Y."/>
            <person name="Mavromatis K."/>
            <person name="Lapidus A."/>
            <person name="Clum A."/>
            <person name="Ivanova N."/>
            <person name="Pati A."/>
            <person name="d'Haeseleer P."/>
            <person name="Woyke T."/>
            <person name="Kyrpides N.C."/>
        </authorList>
    </citation>
    <scope>NUCLEOTIDE SEQUENCE [LARGE SCALE GENOMIC DNA]</scope>
    <source>
        <strain evidence="8 9">HL-EbGR7</strain>
    </source>
</reference>
<keyword evidence="4" id="KW-0997">Cell inner membrane</keyword>
<keyword evidence="7" id="KW-0472">Membrane</keyword>
<dbReference type="Proteomes" id="UP000002383">
    <property type="component" value="Chromosome"/>
</dbReference>
<evidence type="ECO:0000256" key="3">
    <source>
        <dbReference type="ARBA" id="ARBA00022481"/>
    </source>
</evidence>
<dbReference type="PANTHER" id="PTHR39583:SF2">
    <property type="entry name" value="TYPE II SECRETION SYSTEM PROTEIN J"/>
    <property type="match status" value="1"/>
</dbReference>